<sequence length="286" mass="30842">MKLAVISTATNPFALVVSKNGVFKTIPGVPTLTQALQMRMSDLKVAIEKDAGNVVTGELVPPVAPETEVWGAGVTYLRSRDARKEESDTPDVYQRVYEADRPELFFKATCRRTVGNGDPIGIRYDSEASVPEPEVAIVVNKFREIIGFSICNDMTARTIEGENPLYLPQAKSYLGSTSLGPDITLSWLAPSAADMSIHAEIKRGSAIVWQADTALSGLNRTLPDLVDYLFRCQTFPDGVILSTGTGIIPPLEFITKEGDVITITVNGLGVLSNPVVTISADVNEAI</sequence>
<protein>
    <submittedName>
        <fullName evidence="4">Unannotated protein</fullName>
    </submittedName>
</protein>
<evidence type="ECO:0000313" key="4">
    <source>
        <dbReference type="EMBL" id="CAB4588623.1"/>
    </source>
</evidence>
<comment type="similarity">
    <text evidence="1">Belongs to the FAH family.</text>
</comment>
<accession>A0A6J6FNT7</accession>
<evidence type="ECO:0000259" key="3">
    <source>
        <dbReference type="Pfam" id="PF01557"/>
    </source>
</evidence>
<dbReference type="SUPFAM" id="SSF56529">
    <property type="entry name" value="FAH"/>
    <property type="match status" value="1"/>
</dbReference>
<dbReference type="AlphaFoldDB" id="A0A6J6FNT7"/>
<keyword evidence="2" id="KW-0479">Metal-binding</keyword>
<dbReference type="InterPro" id="IPR051121">
    <property type="entry name" value="FAH"/>
</dbReference>
<dbReference type="Pfam" id="PF01557">
    <property type="entry name" value="FAA_hydrolase"/>
    <property type="match status" value="1"/>
</dbReference>
<dbReference type="GO" id="GO:0044281">
    <property type="term" value="P:small molecule metabolic process"/>
    <property type="evidence" value="ECO:0007669"/>
    <property type="project" value="UniProtKB-ARBA"/>
</dbReference>
<feature type="domain" description="Fumarylacetoacetase-like C-terminal" evidence="3">
    <location>
        <begin position="99"/>
        <end position="276"/>
    </location>
</feature>
<dbReference type="PANTHER" id="PTHR42796">
    <property type="entry name" value="FUMARYLACETOACETATE HYDROLASE DOMAIN-CONTAINING PROTEIN 2A-RELATED"/>
    <property type="match status" value="1"/>
</dbReference>
<reference evidence="4" key="1">
    <citation type="submission" date="2020-05" db="EMBL/GenBank/DDBJ databases">
        <authorList>
            <person name="Chiriac C."/>
            <person name="Salcher M."/>
            <person name="Ghai R."/>
            <person name="Kavagutti S V."/>
        </authorList>
    </citation>
    <scope>NUCLEOTIDE SEQUENCE</scope>
</reference>
<dbReference type="EMBL" id="CAEZUJ010000001">
    <property type="protein sequence ID" value="CAB4588623.1"/>
    <property type="molecule type" value="Genomic_DNA"/>
</dbReference>
<evidence type="ECO:0000256" key="2">
    <source>
        <dbReference type="ARBA" id="ARBA00022723"/>
    </source>
</evidence>
<name>A0A6J6FNT7_9ZZZZ</name>
<dbReference type="PANTHER" id="PTHR42796:SF7">
    <property type="entry name" value="2-DEHYDRO-3-DEOXY-D-ARABINONATE DEHYDRATASE"/>
    <property type="match status" value="1"/>
</dbReference>
<organism evidence="4">
    <name type="scientific">freshwater metagenome</name>
    <dbReference type="NCBI Taxonomy" id="449393"/>
    <lineage>
        <taxon>unclassified sequences</taxon>
        <taxon>metagenomes</taxon>
        <taxon>ecological metagenomes</taxon>
    </lineage>
</organism>
<gene>
    <name evidence="4" type="ORF">UFOPK1811_00016</name>
</gene>
<evidence type="ECO:0000256" key="1">
    <source>
        <dbReference type="ARBA" id="ARBA00010211"/>
    </source>
</evidence>
<dbReference type="GO" id="GO:0003824">
    <property type="term" value="F:catalytic activity"/>
    <property type="evidence" value="ECO:0007669"/>
    <property type="project" value="InterPro"/>
</dbReference>
<proteinExistence type="inferred from homology"/>
<dbReference type="InterPro" id="IPR036663">
    <property type="entry name" value="Fumarylacetoacetase_C_sf"/>
</dbReference>
<dbReference type="GO" id="GO:0046872">
    <property type="term" value="F:metal ion binding"/>
    <property type="evidence" value="ECO:0007669"/>
    <property type="project" value="UniProtKB-KW"/>
</dbReference>
<dbReference type="Gene3D" id="3.90.850.10">
    <property type="entry name" value="Fumarylacetoacetase-like, C-terminal domain"/>
    <property type="match status" value="1"/>
</dbReference>
<dbReference type="InterPro" id="IPR011234">
    <property type="entry name" value="Fumarylacetoacetase-like_C"/>
</dbReference>